<dbReference type="Gene3D" id="1.10.1520.10">
    <property type="entry name" value="Ribonuclease III domain"/>
    <property type="match status" value="1"/>
</dbReference>
<dbReference type="GO" id="GO:0004525">
    <property type="term" value="F:ribonuclease III activity"/>
    <property type="evidence" value="ECO:0007669"/>
    <property type="project" value="InterPro"/>
</dbReference>
<feature type="region of interest" description="Disordered" evidence="1">
    <location>
        <begin position="151"/>
        <end position="185"/>
    </location>
</feature>
<evidence type="ECO:0008006" key="4">
    <source>
        <dbReference type="Google" id="ProtNLM"/>
    </source>
</evidence>
<dbReference type="AlphaFoldDB" id="M2LFG9"/>
<accession>M2LFG9</accession>
<dbReference type="HOGENOM" id="CLU_1461043_0_0_1"/>
<protein>
    <recommendedName>
        <fullName evidence="4">RNase III domain-containing protein</fullName>
    </recommendedName>
</protein>
<evidence type="ECO:0000256" key="1">
    <source>
        <dbReference type="SAM" id="MobiDB-lite"/>
    </source>
</evidence>
<gene>
    <name evidence="2" type="ORF">BAUCODRAFT_76747</name>
</gene>
<evidence type="ECO:0000313" key="2">
    <source>
        <dbReference type="EMBL" id="EMC92787.1"/>
    </source>
</evidence>
<name>M2LFG9_BAUPA</name>
<dbReference type="eggNOG" id="ENOG502SSJ0">
    <property type="taxonomic scope" value="Eukaryota"/>
</dbReference>
<reference evidence="2 3" key="1">
    <citation type="journal article" date="2012" name="PLoS Pathog.">
        <title>Diverse lifestyles and strategies of plant pathogenesis encoded in the genomes of eighteen Dothideomycetes fungi.</title>
        <authorList>
            <person name="Ohm R.A."/>
            <person name="Feau N."/>
            <person name="Henrissat B."/>
            <person name="Schoch C.L."/>
            <person name="Horwitz B.A."/>
            <person name="Barry K.W."/>
            <person name="Condon B.J."/>
            <person name="Copeland A.C."/>
            <person name="Dhillon B."/>
            <person name="Glaser F."/>
            <person name="Hesse C.N."/>
            <person name="Kosti I."/>
            <person name="LaButti K."/>
            <person name="Lindquist E.A."/>
            <person name="Lucas S."/>
            <person name="Salamov A.A."/>
            <person name="Bradshaw R.E."/>
            <person name="Ciuffetti L."/>
            <person name="Hamelin R.C."/>
            <person name="Kema G.H.J."/>
            <person name="Lawrence C."/>
            <person name="Scott J.A."/>
            <person name="Spatafora J.W."/>
            <person name="Turgeon B.G."/>
            <person name="de Wit P.J.G.M."/>
            <person name="Zhong S."/>
            <person name="Goodwin S.B."/>
            <person name="Grigoriev I.V."/>
        </authorList>
    </citation>
    <scope>NUCLEOTIDE SEQUENCE [LARGE SCALE GENOMIC DNA]</scope>
    <source>
        <strain evidence="2 3">UAMH 10762</strain>
    </source>
</reference>
<proteinExistence type="predicted"/>
<dbReference type="KEGG" id="bcom:BAUCODRAFT_76747"/>
<dbReference type="GeneID" id="19117043"/>
<sequence length="185" mass="20134">MFAAYHFSDPYLLAEALIPPGSDVTLGNGRRPPEANLRLAVLGASVIKTILIDQWYPGPQTRQEAHEAWLKKMIDKVNLTNITRKHVIEDACVQLHGGRGLRNGVGEDYPADAASLVQALIGAVWVDCDKDIDTVAQVMGVLGLRCPKDARQREEEAQPTEPAEEKPVAVEEEVIAVSEGSPSVM</sequence>
<keyword evidence="3" id="KW-1185">Reference proteome</keyword>
<dbReference type="EMBL" id="KB445561">
    <property type="protein sequence ID" value="EMC92787.1"/>
    <property type="molecule type" value="Genomic_DNA"/>
</dbReference>
<dbReference type="OrthoDB" id="67027at2759"/>
<evidence type="ECO:0000313" key="3">
    <source>
        <dbReference type="Proteomes" id="UP000011761"/>
    </source>
</evidence>
<dbReference type="InterPro" id="IPR036389">
    <property type="entry name" value="RNase_III_sf"/>
</dbReference>
<dbReference type="SUPFAM" id="SSF69065">
    <property type="entry name" value="RNase III domain-like"/>
    <property type="match status" value="1"/>
</dbReference>
<dbReference type="Proteomes" id="UP000011761">
    <property type="component" value="Unassembled WGS sequence"/>
</dbReference>
<dbReference type="STRING" id="717646.M2LFG9"/>
<dbReference type="RefSeq" id="XP_007679919.1">
    <property type="nucleotide sequence ID" value="XM_007681729.1"/>
</dbReference>
<dbReference type="GO" id="GO:0006396">
    <property type="term" value="P:RNA processing"/>
    <property type="evidence" value="ECO:0007669"/>
    <property type="project" value="InterPro"/>
</dbReference>
<organism evidence="2 3">
    <name type="scientific">Baudoinia panamericana (strain UAMH 10762)</name>
    <name type="common">Angels' share fungus</name>
    <name type="synonym">Baudoinia compniacensis (strain UAMH 10762)</name>
    <dbReference type="NCBI Taxonomy" id="717646"/>
    <lineage>
        <taxon>Eukaryota</taxon>
        <taxon>Fungi</taxon>
        <taxon>Dikarya</taxon>
        <taxon>Ascomycota</taxon>
        <taxon>Pezizomycotina</taxon>
        <taxon>Dothideomycetes</taxon>
        <taxon>Dothideomycetidae</taxon>
        <taxon>Mycosphaerellales</taxon>
        <taxon>Teratosphaeriaceae</taxon>
        <taxon>Baudoinia</taxon>
    </lineage>
</organism>